<reference evidence="1" key="1">
    <citation type="submission" date="2024-05" db="EMBL/GenBank/DDBJ databases">
        <title>Planctomycetes of the genus Singulisphaera possess chitinolytic capabilities.</title>
        <authorList>
            <person name="Ivanova A."/>
        </authorList>
    </citation>
    <scope>NUCLEOTIDE SEQUENCE</scope>
    <source>
        <strain evidence="1">Ch08T</strain>
    </source>
</reference>
<gene>
    <name evidence="1" type="ORF">V5E97_27955</name>
</gene>
<accession>A0AAU7CAG6</accession>
<dbReference type="EMBL" id="CP155447">
    <property type="protein sequence ID" value="XBH02140.1"/>
    <property type="molecule type" value="Genomic_DNA"/>
</dbReference>
<evidence type="ECO:0000313" key="1">
    <source>
        <dbReference type="EMBL" id="XBH02140.1"/>
    </source>
</evidence>
<proteinExistence type="predicted"/>
<name>A0AAU7CAG6_9BACT</name>
<dbReference type="AlphaFoldDB" id="A0AAU7CAG6"/>
<protein>
    <submittedName>
        <fullName evidence="1">Uncharacterized protein</fullName>
    </submittedName>
</protein>
<organism evidence="1">
    <name type="scientific">Singulisphaera sp. Ch08</name>
    <dbReference type="NCBI Taxonomy" id="3120278"/>
    <lineage>
        <taxon>Bacteria</taxon>
        <taxon>Pseudomonadati</taxon>
        <taxon>Planctomycetota</taxon>
        <taxon>Planctomycetia</taxon>
        <taxon>Isosphaerales</taxon>
        <taxon>Isosphaeraceae</taxon>
        <taxon>Singulisphaera</taxon>
    </lineage>
</organism>
<dbReference type="RefSeq" id="WP_406694883.1">
    <property type="nucleotide sequence ID" value="NZ_CP155447.1"/>
</dbReference>
<sequence length="64" mass="7306">MEYRQGGLLDPISGASAFSFWPYEADLISMLRDAGYSQVHVLGKELLSRMLHNYVHSRVVRCCM</sequence>